<accession>A0A6J5SVS5</accession>
<organism evidence="2">
    <name type="scientific">uncultured Caudovirales phage</name>
    <dbReference type="NCBI Taxonomy" id="2100421"/>
    <lineage>
        <taxon>Viruses</taxon>
        <taxon>Duplodnaviria</taxon>
        <taxon>Heunggongvirae</taxon>
        <taxon>Uroviricota</taxon>
        <taxon>Caudoviricetes</taxon>
        <taxon>Peduoviridae</taxon>
        <taxon>Maltschvirus</taxon>
        <taxon>Maltschvirus maltsch</taxon>
    </lineage>
</organism>
<name>A0A6J5SVS5_9CAUD</name>
<dbReference type="EMBL" id="LR797468">
    <property type="protein sequence ID" value="CAB4218894.1"/>
    <property type="molecule type" value="Genomic_DNA"/>
</dbReference>
<evidence type="ECO:0000313" key="2">
    <source>
        <dbReference type="EMBL" id="CAB4218894.1"/>
    </source>
</evidence>
<sequence length="131" mass="15275">MKLLWLDDIRNPFENDWLVFSPIEQPFECVWVKSYTDFVKWIKENGLPDAICFDHDLGMEVAIEARAKGMSKRKSRQLKKEEKTGYDCAKWLVEFCLDNHLQIPKWNIQSANPVGKDNINGLLKSFIKNVG</sequence>
<dbReference type="InterPro" id="IPR046909">
    <property type="entry name" value="cREC_REC"/>
</dbReference>
<dbReference type="Pfam" id="PF20274">
    <property type="entry name" value="cREC_REC"/>
    <property type="match status" value="1"/>
</dbReference>
<feature type="domain" description="Cyclic-phosphate processing Receiver" evidence="1">
    <location>
        <begin position="3"/>
        <end position="124"/>
    </location>
</feature>
<protein>
    <recommendedName>
        <fullName evidence="1">Cyclic-phosphate processing Receiver domain-containing protein</fullName>
    </recommendedName>
</protein>
<proteinExistence type="predicted"/>
<reference evidence="2" key="1">
    <citation type="submission" date="2020-05" db="EMBL/GenBank/DDBJ databases">
        <authorList>
            <person name="Chiriac C."/>
            <person name="Salcher M."/>
            <person name="Ghai R."/>
            <person name="Kavagutti S V."/>
        </authorList>
    </citation>
    <scope>NUCLEOTIDE SEQUENCE</scope>
</reference>
<gene>
    <name evidence="2" type="ORF">UFOVP1605_55</name>
</gene>
<evidence type="ECO:0000259" key="1">
    <source>
        <dbReference type="Pfam" id="PF20274"/>
    </source>
</evidence>